<name>A0ABR3P3Q4_9PEZI</name>
<organism evidence="1 2">
    <name type="scientific">Neodothiora populina</name>
    <dbReference type="NCBI Taxonomy" id="2781224"/>
    <lineage>
        <taxon>Eukaryota</taxon>
        <taxon>Fungi</taxon>
        <taxon>Dikarya</taxon>
        <taxon>Ascomycota</taxon>
        <taxon>Pezizomycotina</taxon>
        <taxon>Dothideomycetes</taxon>
        <taxon>Dothideomycetidae</taxon>
        <taxon>Dothideales</taxon>
        <taxon>Dothioraceae</taxon>
        <taxon>Neodothiora</taxon>
    </lineage>
</organism>
<protein>
    <submittedName>
        <fullName evidence="1">Uncharacterized protein</fullName>
    </submittedName>
</protein>
<evidence type="ECO:0000313" key="2">
    <source>
        <dbReference type="Proteomes" id="UP001562354"/>
    </source>
</evidence>
<reference evidence="1 2" key="1">
    <citation type="submission" date="2024-07" db="EMBL/GenBank/DDBJ databases">
        <title>Draft sequence of the Neodothiora populina.</title>
        <authorList>
            <person name="Drown D.D."/>
            <person name="Schuette U.S."/>
            <person name="Buechlein A.B."/>
            <person name="Rusch D.R."/>
            <person name="Winton L.W."/>
            <person name="Adams G.A."/>
        </authorList>
    </citation>
    <scope>NUCLEOTIDE SEQUENCE [LARGE SCALE GENOMIC DNA]</scope>
    <source>
        <strain evidence="1 2">CPC 39397</strain>
    </source>
</reference>
<dbReference type="Proteomes" id="UP001562354">
    <property type="component" value="Unassembled WGS sequence"/>
</dbReference>
<keyword evidence="2" id="KW-1185">Reference proteome</keyword>
<proteinExistence type="predicted"/>
<dbReference type="RefSeq" id="XP_069197037.1">
    <property type="nucleotide sequence ID" value="XM_069348580.1"/>
</dbReference>
<dbReference type="GeneID" id="95978596"/>
<evidence type="ECO:0000313" key="1">
    <source>
        <dbReference type="EMBL" id="KAL1297355.1"/>
    </source>
</evidence>
<dbReference type="EMBL" id="JBFMKM010000016">
    <property type="protein sequence ID" value="KAL1297355.1"/>
    <property type="molecule type" value="Genomic_DNA"/>
</dbReference>
<dbReference type="Pfam" id="PF20174">
    <property type="entry name" value="DUF6540"/>
    <property type="match status" value="1"/>
</dbReference>
<accession>A0ABR3P3Q4</accession>
<dbReference type="InterPro" id="IPR046670">
    <property type="entry name" value="DUF6540"/>
</dbReference>
<comment type="caution">
    <text evidence="1">The sequence shown here is derived from an EMBL/GenBank/DDBJ whole genome shotgun (WGS) entry which is preliminary data.</text>
</comment>
<gene>
    <name evidence="1" type="ORF">AAFC00_004896</name>
</gene>
<sequence length="124" mass="13895">MAGYRLEIKRNYDCSPSQDLRSLVLLGDVDVVNIHEPTSKAFVRGDIARGTLERQAATIPPPPKGQNIRAPVDGINTKRCQEWTMDFLNDLVRRNLIGAGAVEIAQRERDPPTHGIFDYNQARP</sequence>